<keyword evidence="1" id="KW-0732">Signal</keyword>
<keyword evidence="4" id="KW-1185">Reference proteome</keyword>
<dbReference type="RefSeq" id="WP_079722060.1">
    <property type="nucleotide sequence ID" value="NZ_FUYY01000011.1"/>
</dbReference>
<protein>
    <recommendedName>
        <fullName evidence="2">DUF4382 domain-containing protein</fullName>
    </recommendedName>
</protein>
<dbReference type="EMBL" id="FUYY01000011">
    <property type="protein sequence ID" value="SKB84569.1"/>
    <property type="molecule type" value="Genomic_DNA"/>
</dbReference>
<name>A0A1T5EL26_9FLAO</name>
<dbReference type="Pfam" id="PF14321">
    <property type="entry name" value="DUF4382"/>
    <property type="match status" value="1"/>
</dbReference>
<dbReference type="PROSITE" id="PS51257">
    <property type="entry name" value="PROKAR_LIPOPROTEIN"/>
    <property type="match status" value="1"/>
</dbReference>
<feature type="domain" description="DUF4382" evidence="2">
    <location>
        <begin position="39"/>
        <end position="171"/>
    </location>
</feature>
<gene>
    <name evidence="3" type="ORF">SAMN05660776_0060</name>
</gene>
<dbReference type="Proteomes" id="UP000190230">
    <property type="component" value="Unassembled WGS sequence"/>
</dbReference>
<feature type="chain" id="PRO_5012233776" description="DUF4382 domain-containing protein" evidence="1">
    <location>
        <begin position="20"/>
        <end position="312"/>
    </location>
</feature>
<dbReference type="InterPro" id="IPR025491">
    <property type="entry name" value="DUF4382"/>
</dbReference>
<dbReference type="OrthoDB" id="1415350at2"/>
<reference evidence="4" key="1">
    <citation type="submission" date="2017-02" db="EMBL/GenBank/DDBJ databases">
        <authorList>
            <person name="Varghese N."/>
            <person name="Submissions S."/>
        </authorList>
    </citation>
    <scope>NUCLEOTIDE SEQUENCE [LARGE SCALE GENOMIC DNA]</scope>
    <source>
        <strain evidence="4">DSM 23405</strain>
    </source>
</reference>
<accession>A0A1T5EL26</accession>
<evidence type="ECO:0000313" key="3">
    <source>
        <dbReference type="EMBL" id="SKB84569.1"/>
    </source>
</evidence>
<evidence type="ECO:0000313" key="4">
    <source>
        <dbReference type="Proteomes" id="UP000190230"/>
    </source>
</evidence>
<dbReference type="STRING" id="241145.SAMN05660776_0060"/>
<organism evidence="3 4">
    <name type="scientific">Salegentibacter holothuriorum</name>
    <dbReference type="NCBI Taxonomy" id="241145"/>
    <lineage>
        <taxon>Bacteria</taxon>
        <taxon>Pseudomonadati</taxon>
        <taxon>Bacteroidota</taxon>
        <taxon>Flavobacteriia</taxon>
        <taxon>Flavobacteriales</taxon>
        <taxon>Flavobacteriaceae</taxon>
        <taxon>Salegentibacter</taxon>
    </lineage>
</organism>
<sequence>MLKKNLNKLALLLGVVLFASCSEDDSIDKSDNSAGEETSVYITDSPVDQANVKAVFITVSEVKLNGKAIEGFQKSTIEISSLTKGNTEMLGKLNLDAGTTSSIELVLADSDDNNNAPGNYLVTKGGTKQELSGATQIQLNDQVEIIEGTKNDIVLDFDLRKSIKQEGDQYTFVSGGKLQNSLRAVNTSNAGILKGNVENTSDANAESVIAYAYKKGEFNDSEKEGDQGVRFNNAVSSSVVSESNGDFEIHFLEEGDYEMYFASYSDDDQDGKLEFSGLVNAEAIGGLDLNGVSVEANTTVNLEITFKGILDL</sequence>
<dbReference type="AlphaFoldDB" id="A0A1T5EL26"/>
<evidence type="ECO:0000256" key="1">
    <source>
        <dbReference type="SAM" id="SignalP"/>
    </source>
</evidence>
<evidence type="ECO:0000259" key="2">
    <source>
        <dbReference type="Pfam" id="PF14321"/>
    </source>
</evidence>
<feature type="signal peptide" evidence="1">
    <location>
        <begin position="1"/>
        <end position="19"/>
    </location>
</feature>
<proteinExistence type="predicted"/>